<reference evidence="2" key="1">
    <citation type="submission" date="2022-03" db="EMBL/GenBank/DDBJ databases">
        <title>Sea Food Isolates.</title>
        <authorList>
            <person name="Li c."/>
        </authorList>
    </citation>
    <scope>NUCLEOTIDE SEQUENCE</scope>
    <source>
        <strain evidence="2">19MO03SA05</strain>
    </source>
</reference>
<dbReference type="GO" id="GO:0003676">
    <property type="term" value="F:nucleic acid binding"/>
    <property type="evidence" value="ECO:0007669"/>
    <property type="project" value="InterPro"/>
</dbReference>
<dbReference type="InterPro" id="IPR002156">
    <property type="entry name" value="RNaseH_domain"/>
</dbReference>
<protein>
    <submittedName>
        <fullName evidence="2">Ribonuclease H</fullName>
    </submittedName>
</protein>
<dbReference type="Gene3D" id="3.30.420.10">
    <property type="entry name" value="Ribonuclease H-like superfamily/Ribonuclease H"/>
    <property type="match status" value="1"/>
</dbReference>
<accession>A0AAU6VBV3</accession>
<sequence length="144" mass="16954">MSTQQTHTIYIGISSTQEQSALALVIYDEDGLKVRDYVIDLDKSVNNTELEMIALIEGLEYALDDDEIVMRSDFCVRGFNEWLDNWKRKGWRKADNKPVAYRDYWQIVEKLRSAKYIKVRRAERCCPQIDEAYALAKPTHHHKR</sequence>
<dbReference type="EMBL" id="CP095350">
    <property type="protein sequence ID" value="XAG83893.1"/>
    <property type="molecule type" value="Genomic_DNA"/>
</dbReference>
<dbReference type="InterPro" id="IPR012337">
    <property type="entry name" value="RNaseH-like_sf"/>
</dbReference>
<gene>
    <name evidence="2" type="ORF">MRM63_10010</name>
</gene>
<organism evidence="2">
    <name type="scientific">bacterium 19MO03SA05</name>
    <dbReference type="NCBI Taxonomy" id="2920620"/>
    <lineage>
        <taxon>Bacteria</taxon>
    </lineage>
</organism>
<dbReference type="InterPro" id="IPR036397">
    <property type="entry name" value="RNaseH_sf"/>
</dbReference>
<proteinExistence type="predicted"/>
<evidence type="ECO:0000259" key="1">
    <source>
        <dbReference type="PROSITE" id="PS50879"/>
    </source>
</evidence>
<dbReference type="PROSITE" id="PS50879">
    <property type="entry name" value="RNASE_H_1"/>
    <property type="match status" value="1"/>
</dbReference>
<feature type="domain" description="RNase H type-1" evidence="1">
    <location>
        <begin position="3"/>
        <end position="141"/>
    </location>
</feature>
<dbReference type="AlphaFoldDB" id="A0AAU6VBV3"/>
<dbReference type="Pfam" id="PF00075">
    <property type="entry name" value="RNase_H"/>
    <property type="match status" value="1"/>
</dbReference>
<evidence type="ECO:0000313" key="2">
    <source>
        <dbReference type="EMBL" id="XAG83893.1"/>
    </source>
</evidence>
<dbReference type="SUPFAM" id="SSF53098">
    <property type="entry name" value="Ribonuclease H-like"/>
    <property type="match status" value="1"/>
</dbReference>
<dbReference type="GO" id="GO:0004523">
    <property type="term" value="F:RNA-DNA hybrid ribonuclease activity"/>
    <property type="evidence" value="ECO:0007669"/>
    <property type="project" value="InterPro"/>
</dbReference>
<name>A0AAU6VBV3_UNCXX</name>